<feature type="region of interest" description="Disordered" evidence="5">
    <location>
        <begin position="242"/>
        <end position="277"/>
    </location>
</feature>
<feature type="transmembrane region" description="Helical" evidence="6">
    <location>
        <begin position="157"/>
        <end position="178"/>
    </location>
</feature>
<feature type="transmembrane region" description="Helical" evidence="6">
    <location>
        <begin position="312"/>
        <end position="345"/>
    </location>
</feature>
<keyword evidence="8" id="KW-1185">Reference proteome</keyword>
<dbReference type="AlphaFoldDB" id="A0AA88KEN2"/>
<feature type="transmembrane region" description="Helical" evidence="6">
    <location>
        <begin position="183"/>
        <end position="202"/>
    </location>
</feature>
<dbReference type="Proteomes" id="UP000816034">
    <property type="component" value="Unassembled WGS sequence"/>
</dbReference>
<evidence type="ECO:0000256" key="1">
    <source>
        <dbReference type="ARBA" id="ARBA00004141"/>
    </source>
</evidence>
<proteinExistence type="predicted"/>
<keyword evidence="4 6" id="KW-0472">Membrane</keyword>
<organism evidence="7 8">
    <name type="scientific">Naegleria lovaniensis</name>
    <name type="common">Amoeba</name>
    <dbReference type="NCBI Taxonomy" id="51637"/>
    <lineage>
        <taxon>Eukaryota</taxon>
        <taxon>Discoba</taxon>
        <taxon>Heterolobosea</taxon>
        <taxon>Tetramitia</taxon>
        <taxon>Eutetramitia</taxon>
        <taxon>Vahlkampfiidae</taxon>
        <taxon>Naegleria</taxon>
    </lineage>
</organism>
<evidence type="ECO:0000313" key="8">
    <source>
        <dbReference type="Proteomes" id="UP000816034"/>
    </source>
</evidence>
<evidence type="ECO:0000313" key="7">
    <source>
        <dbReference type="EMBL" id="KAG2373834.1"/>
    </source>
</evidence>
<comment type="subcellular location">
    <subcellularLocation>
        <location evidence="1">Membrane</location>
        <topology evidence="1">Multi-pass membrane protein</topology>
    </subcellularLocation>
</comment>
<dbReference type="GeneID" id="68104173"/>
<dbReference type="InterPro" id="IPR002781">
    <property type="entry name" value="TM_pro_TauE-like"/>
</dbReference>
<dbReference type="InterPro" id="IPR051598">
    <property type="entry name" value="TSUP/Inactive_protease-like"/>
</dbReference>
<dbReference type="PANTHER" id="PTHR43701">
    <property type="entry name" value="MEMBRANE TRANSPORTER PROTEIN MJ0441-RELATED"/>
    <property type="match status" value="1"/>
</dbReference>
<evidence type="ECO:0000256" key="2">
    <source>
        <dbReference type="ARBA" id="ARBA00022692"/>
    </source>
</evidence>
<comment type="caution">
    <text evidence="7">The sequence shown here is derived from an EMBL/GenBank/DDBJ whole genome shotgun (WGS) entry which is preliminary data.</text>
</comment>
<dbReference type="GO" id="GO:0016020">
    <property type="term" value="C:membrane"/>
    <property type="evidence" value="ECO:0007669"/>
    <property type="project" value="UniProtKB-SubCell"/>
</dbReference>
<gene>
    <name evidence="7" type="ORF">C9374_011719</name>
</gene>
<evidence type="ECO:0000256" key="5">
    <source>
        <dbReference type="SAM" id="MobiDB-lite"/>
    </source>
</evidence>
<name>A0AA88KEN2_NAELO</name>
<reference evidence="7 8" key="1">
    <citation type="journal article" date="2018" name="BMC Genomics">
        <title>The genome of Naegleria lovaniensis, the basis for a comparative approach to unravel pathogenicity factors of the human pathogenic amoeba N. fowleri.</title>
        <authorList>
            <person name="Liechti N."/>
            <person name="Schurch N."/>
            <person name="Bruggmann R."/>
            <person name="Wittwer M."/>
        </authorList>
    </citation>
    <scope>NUCLEOTIDE SEQUENCE [LARGE SCALE GENOMIC DNA]</scope>
    <source>
        <strain evidence="7 8">ATCC 30569</strain>
    </source>
</reference>
<dbReference type="PANTHER" id="PTHR43701:SF2">
    <property type="entry name" value="MEMBRANE TRANSPORTER PROTEIN YJNA-RELATED"/>
    <property type="match status" value="1"/>
</dbReference>
<evidence type="ECO:0000256" key="4">
    <source>
        <dbReference type="ARBA" id="ARBA00023136"/>
    </source>
</evidence>
<dbReference type="Pfam" id="PF01925">
    <property type="entry name" value="TauE"/>
    <property type="match status" value="2"/>
</dbReference>
<protein>
    <recommendedName>
        <fullName evidence="9">Membrane transporter protein</fullName>
    </recommendedName>
</protein>
<keyword evidence="3 6" id="KW-1133">Transmembrane helix</keyword>
<evidence type="ECO:0008006" key="9">
    <source>
        <dbReference type="Google" id="ProtNLM"/>
    </source>
</evidence>
<evidence type="ECO:0000256" key="6">
    <source>
        <dbReference type="SAM" id="Phobius"/>
    </source>
</evidence>
<dbReference type="EMBL" id="PYSW02000050">
    <property type="protein sequence ID" value="KAG2373834.1"/>
    <property type="molecule type" value="Genomic_DNA"/>
</dbReference>
<feature type="transmembrane region" description="Helical" evidence="6">
    <location>
        <begin position="118"/>
        <end position="145"/>
    </location>
</feature>
<feature type="transmembrane region" description="Helical" evidence="6">
    <location>
        <begin position="365"/>
        <end position="388"/>
    </location>
</feature>
<feature type="transmembrane region" description="Helical" evidence="6">
    <location>
        <begin position="214"/>
        <end position="232"/>
    </location>
</feature>
<evidence type="ECO:0000256" key="3">
    <source>
        <dbReference type="ARBA" id="ARBA00022989"/>
    </source>
</evidence>
<keyword evidence="2 6" id="KW-0812">Transmembrane</keyword>
<dbReference type="RefSeq" id="XP_044543008.1">
    <property type="nucleotide sequence ID" value="XM_044687406.1"/>
</dbReference>
<feature type="compositionally biased region" description="Polar residues" evidence="5">
    <location>
        <begin position="256"/>
        <end position="271"/>
    </location>
</feature>
<feature type="transmembrane region" description="Helical" evidence="6">
    <location>
        <begin position="395"/>
        <end position="413"/>
    </location>
</feature>
<sequence length="449" mass="50010">MSRLLTKRWCHHDPSYRKAAKLFFIPNWQQQQQHYPYHFQTNNNDSILNHFQRRCFHYRTRVLFQKDQPSSLNYSEMNNHCNNLNENNQNLPNHEKPVTLQNSNDSNVKFETKDYVKLFLVSILGGCFGGMVGLGGNIILIPLLTQIFSHRLSAKQIVATCLITVVTAGLVGSSTLYFKGDEYVDIGSAIFIAGFASLTARFGVKLSSSIQDRTLKLILAFFMLFVAPLVVFTGKNKQSEIQQASSVGGDDKQRLENSQSDTTKSTPTLNVSHDHSKSISKDDYKVDTIHNYGAISSSSFMKRHLLKSPQEIGSLFVLGSTIGIMSGLLGVGGGVLAVPMLSFLWLSEFSPLLDEKKKKSSQHAVTQQLVMGTSLAAMTLPSSVALYSHWRVGNVLLKLSPFLLVGSAMGAYLGSSMASEMDEEILKRIFAVTMIALGGRQFWKAYWKK</sequence>
<accession>A0AA88KEN2</accession>